<dbReference type="AlphaFoldDB" id="A0A0C3PPL1"/>
<dbReference type="EMBL" id="KN831952">
    <property type="protein sequence ID" value="KIO10399.1"/>
    <property type="molecule type" value="Genomic_DNA"/>
</dbReference>
<feature type="region of interest" description="Disordered" evidence="1">
    <location>
        <begin position="226"/>
        <end position="280"/>
    </location>
</feature>
<keyword evidence="3" id="KW-1185">Reference proteome</keyword>
<dbReference type="HOGENOM" id="CLU_506333_0_0_1"/>
<dbReference type="Proteomes" id="UP000054217">
    <property type="component" value="Unassembled WGS sequence"/>
</dbReference>
<feature type="region of interest" description="Disordered" evidence="1">
    <location>
        <begin position="365"/>
        <end position="450"/>
    </location>
</feature>
<sequence>MPSTLRPVLPHHLGGLVSDTRQFGSSARAMNLAETKFSVDRCTPRDKYARTYTFMPKSMPGIDDLVLDSPLNAFCVMGDDFRPNPRPRPSPLEGIWRSGGSGVPGDKPSVVPYQYDGNMEENLVDRTDKLSAPQSPITPSFIAIDSALRDAGFDTSCLDALDEQLLRSPTDCFSDICWATAVQDDQVWYHQQEAAELDVDIVDMGVNVDAVEEKRMDTIKKSTRKGCQDVCVPPSPRLLPPQPKPVIRPPPVQTTVPSVPAAPLSSSLSSADSEEMMSLDTVPKKKAVDAAPLPLRHEKKMPLKLAHSAYEAHHIDLVLTSSVPSPVPLSPTANGLMAGKGDRPDVLAASEARILYSNPNESVHYFPVSRDREKKDRRDRTTSASRDVNRKKIHPQSRIHTQMPSPPPSPSHSPSSSGSSRSHSQGPGGRKSKKQRPAISNPVPLPPHVANAIAGATNMNMSTTHVHTMPIPIPTFPTSGYYTSPPSAPSLPPPRFAMSDAVDYLHMPGTPKSPGKTLRKISSAYSTLTGRKRVKSTV</sequence>
<dbReference type="InParanoid" id="A0A0C3PPL1"/>
<evidence type="ECO:0000313" key="3">
    <source>
        <dbReference type="Proteomes" id="UP000054217"/>
    </source>
</evidence>
<dbReference type="OrthoDB" id="2793621at2759"/>
<evidence type="ECO:0000256" key="1">
    <source>
        <dbReference type="SAM" id="MobiDB-lite"/>
    </source>
</evidence>
<organism evidence="2 3">
    <name type="scientific">Pisolithus tinctorius Marx 270</name>
    <dbReference type="NCBI Taxonomy" id="870435"/>
    <lineage>
        <taxon>Eukaryota</taxon>
        <taxon>Fungi</taxon>
        <taxon>Dikarya</taxon>
        <taxon>Basidiomycota</taxon>
        <taxon>Agaricomycotina</taxon>
        <taxon>Agaricomycetes</taxon>
        <taxon>Agaricomycetidae</taxon>
        <taxon>Boletales</taxon>
        <taxon>Sclerodermatineae</taxon>
        <taxon>Pisolithaceae</taxon>
        <taxon>Pisolithus</taxon>
    </lineage>
</organism>
<reference evidence="2 3" key="1">
    <citation type="submission" date="2014-04" db="EMBL/GenBank/DDBJ databases">
        <authorList>
            <consortium name="DOE Joint Genome Institute"/>
            <person name="Kuo A."/>
            <person name="Kohler A."/>
            <person name="Costa M.D."/>
            <person name="Nagy L.G."/>
            <person name="Floudas D."/>
            <person name="Copeland A."/>
            <person name="Barry K.W."/>
            <person name="Cichocki N."/>
            <person name="Veneault-Fourrey C."/>
            <person name="LaButti K."/>
            <person name="Lindquist E.A."/>
            <person name="Lipzen A."/>
            <person name="Lundell T."/>
            <person name="Morin E."/>
            <person name="Murat C."/>
            <person name="Sun H."/>
            <person name="Tunlid A."/>
            <person name="Henrissat B."/>
            <person name="Grigoriev I.V."/>
            <person name="Hibbett D.S."/>
            <person name="Martin F."/>
            <person name="Nordberg H.P."/>
            <person name="Cantor M.N."/>
            <person name="Hua S.X."/>
        </authorList>
    </citation>
    <scope>NUCLEOTIDE SEQUENCE [LARGE SCALE GENOMIC DNA]</scope>
    <source>
        <strain evidence="2 3">Marx 270</strain>
    </source>
</reference>
<feature type="compositionally biased region" description="Low complexity" evidence="1">
    <location>
        <begin position="412"/>
        <end position="425"/>
    </location>
</feature>
<feature type="compositionally biased region" description="Basic and acidic residues" evidence="1">
    <location>
        <begin position="369"/>
        <end position="381"/>
    </location>
</feature>
<evidence type="ECO:0000313" key="2">
    <source>
        <dbReference type="EMBL" id="KIO10399.1"/>
    </source>
</evidence>
<protein>
    <submittedName>
        <fullName evidence="2">Uncharacterized protein</fullName>
    </submittedName>
</protein>
<feature type="compositionally biased region" description="Low complexity" evidence="1">
    <location>
        <begin position="253"/>
        <end position="271"/>
    </location>
</feature>
<proteinExistence type="predicted"/>
<feature type="compositionally biased region" description="Pro residues" evidence="1">
    <location>
        <begin position="233"/>
        <end position="252"/>
    </location>
</feature>
<reference evidence="3" key="2">
    <citation type="submission" date="2015-01" db="EMBL/GenBank/DDBJ databases">
        <title>Evolutionary Origins and Diversification of the Mycorrhizal Mutualists.</title>
        <authorList>
            <consortium name="DOE Joint Genome Institute"/>
            <consortium name="Mycorrhizal Genomics Consortium"/>
            <person name="Kohler A."/>
            <person name="Kuo A."/>
            <person name="Nagy L.G."/>
            <person name="Floudas D."/>
            <person name="Copeland A."/>
            <person name="Barry K.W."/>
            <person name="Cichocki N."/>
            <person name="Veneault-Fourrey C."/>
            <person name="LaButti K."/>
            <person name="Lindquist E.A."/>
            <person name="Lipzen A."/>
            <person name="Lundell T."/>
            <person name="Morin E."/>
            <person name="Murat C."/>
            <person name="Riley R."/>
            <person name="Ohm R."/>
            <person name="Sun H."/>
            <person name="Tunlid A."/>
            <person name="Henrissat B."/>
            <person name="Grigoriev I.V."/>
            <person name="Hibbett D.S."/>
            <person name="Martin F."/>
        </authorList>
    </citation>
    <scope>NUCLEOTIDE SEQUENCE [LARGE SCALE GENOMIC DNA]</scope>
    <source>
        <strain evidence="3">Marx 270</strain>
    </source>
</reference>
<name>A0A0C3PPL1_PISTI</name>
<accession>A0A0C3PPL1</accession>
<gene>
    <name evidence="2" type="ORF">M404DRAFT_21343</name>
</gene>
<feature type="region of interest" description="Disordered" evidence="1">
    <location>
        <begin position="82"/>
        <end position="108"/>
    </location>
</feature>